<reference evidence="2" key="2">
    <citation type="submission" date="2025-09" db="UniProtKB">
        <authorList>
            <consortium name="Ensembl"/>
        </authorList>
    </citation>
    <scope>IDENTIFICATION</scope>
</reference>
<keyword evidence="1" id="KW-1133">Transmembrane helix</keyword>
<sequence>MIQSGLLTSFSRWHALVVTELAPAHHSREKSHLSLTTHKFTSKLFSRSFLSDTRSNQNDKTVCPIALMQTVILTVYLTLQLYFT</sequence>
<organism evidence="2 3">
    <name type="scientific">Neogobius melanostomus</name>
    <name type="common">round goby</name>
    <dbReference type="NCBI Taxonomy" id="47308"/>
    <lineage>
        <taxon>Eukaryota</taxon>
        <taxon>Metazoa</taxon>
        <taxon>Chordata</taxon>
        <taxon>Craniata</taxon>
        <taxon>Vertebrata</taxon>
        <taxon>Euteleostomi</taxon>
        <taxon>Actinopterygii</taxon>
        <taxon>Neopterygii</taxon>
        <taxon>Teleostei</taxon>
        <taxon>Neoteleostei</taxon>
        <taxon>Acanthomorphata</taxon>
        <taxon>Gobiaria</taxon>
        <taxon>Gobiiformes</taxon>
        <taxon>Gobioidei</taxon>
        <taxon>Gobiidae</taxon>
        <taxon>Benthophilinae</taxon>
        <taxon>Neogobiini</taxon>
        <taxon>Neogobius</taxon>
    </lineage>
</organism>
<feature type="transmembrane region" description="Helical" evidence="1">
    <location>
        <begin position="62"/>
        <end position="83"/>
    </location>
</feature>
<proteinExistence type="predicted"/>
<accession>A0A8C6WHH8</accession>
<protein>
    <submittedName>
        <fullName evidence="2">Uncharacterized protein</fullName>
    </submittedName>
</protein>
<keyword evidence="1" id="KW-0472">Membrane</keyword>
<keyword evidence="3" id="KW-1185">Reference proteome</keyword>
<dbReference type="Proteomes" id="UP000694523">
    <property type="component" value="Unplaced"/>
</dbReference>
<evidence type="ECO:0000313" key="2">
    <source>
        <dbReference type="Ensembl" id="ENSNMLP00000007706.1"/>
    </source>
</evidence>
<evidence type="ECO:0000313" key="3">
    <source>
        <dbReference type="Proteomes" id="UP000694523"/>
    </source>
</evidence>
<reference evidence="2" key="1">
    <citation type="submission" date="2025-08" db="UniProtKB">
        <authorList>
            <consortium name="Ensembl"/>
        </authorList>
    </citation>
    <scope>IDENTIFICATION</scope>
</reference>
<dbReference type="AlphaFoldDB" id="A0A8C6WHH8"/>
<name>A0A8C6WHH8_9GOBI</name>
<keyword evidence="1" id="KW-0812">Transmembrane</keyword>
<dbReference type="Ensembl" id="ENSNMLT00000008773.1">
    <property type="protein sequence ID" value="ENSNMLP00000007706.1"/>
    <property type="gene ID" value="ENSNMLG00000005526.1"/>
</dbReference>
<evidence type="ECO:0000256" key="1">
    <source>
        <dbReference type="SAM" id="Phobius"/>
    </source>
</evidence>